<name>A0ABS5K7F4_9BACT</name>
<evidence type="ECO:0000313" key="2">
    <source>
        <dbReference type="EMBL" id="MBS2210924.1"/>
    </source>
</evidence>
<protein>
    <submittedName>
        <fullName evidence="2">Phage holin family protein</fullName>
    </submittedName>
</protein>
<organism evidence="2 3">
    <name type="scientific">Carboxylicivirga mesophila</name>
    <dbReference type="NCBI Taxonomy" id="1166478"/>
    <lineage>
        <taxon>Bacteria</taxon>
        <taxon>Pseudomonadati</taxon>
        <taxon>Bacteroidota</taxon>
        <taxon>Bacteroidia</taxon>
        <taxon>Marinilabiliales</taxon>
        <taxon>Marinilabiliaceae</taxon>
        <taxon>Carboxylicivirga</taxon>
    </lineage>
</organism>
<dbReference type="InterPro" id="IPR009937">
    <property type="entry name" value="Phage_holin_3_6"/>
</dbReference>
<accession>A0ABS5K7F4</accession>
<feature type="transmembrane region" description="Helical" evidence="1">
    <location>
        <begin position="47"/>
        <end position="67"/>
    </location>
</feature>
<keyword evidence="1" id="KW-0472">Membrane</keyword>
<dbReference type="Pfam" id="PF07332">
    <property type="entry name" value="Phage_holin_3_6"/>
    <property type="match status" value="1"/>
</dbReference>
<reference evidence="2 3" key="1">
    <citation type="journal article" date="2014" name="Int. J. Syst. Evol. Microbiol.">
        <title>Carboxylicivirga gen. nov. in the family Marinilabiliaceae with two novel species, Carboxylicivirga mesophila sp. nov. and Carboxylicivirga taeanensis sp. nov., and reclassification of Cytophaga fermentans as Saccharicrinis fermentans gen. nov., comb. nov.</title>
        <authorList>
            <person name="Yang S.H."/>
            <person name="Seo H.S."/>
            <person name="Woo J.H."/>
            <person name="Oh H.M."/>
            <person name="Jang H."/>
            <person name="Lee J.H."/>
            <person name="Kim S.J."/>
            <person name="Kwon K.K."/>
        </authorList>
    </citation>
    <scope>NUCLEOTIDE SEQUENCE [LARGE SCALE GENOMIC DNA]</scope>
    <source>
        <strain evidence="2 3">JCM 18290</strain>
    </source>
</reference>
<dbReference type="RefSeq" id="WP_212226713.1">
    <property type="nucleotide sequence ID" value="NZ_JAGUCN010000005.1"/>
</dbReference>
<proteinExistence type="predicted"/>
<feature type="transmembrane region" description="Helical" evidence="1">
    <location>
        <begin position="73"/>
        <end position="94"/>
    </location>
</feature>
<comment type="caution">
    <text evidence="2">The sequence shown here is derived from an EMBL/GenBank/DDBJ whole genome shotgun (WGS) entry which is preliminary data.</text>
</comment>
<evidence type="ECO:0000313" key="3">
    <source>
        <dbReference type="Proteomes" id="UP000721861"/>
    </source>
</evidence>
<evidence type="ECO:0000256" key="1">
    <source>
        <dbReference type="SAM" id="Phobius"/>
    </source>
</evidence>
<keyword evidence="1" id="KW-0812">Transmembrane</keyword>
<dbReference type="EMBL" id="JAGUCN010000005">
    <property type="protein sequence ID" value="MBS2210924.1"/>
    <property type="molecule type" value="Genomic_DNA"/>
</dbReference>
<dbReference type="Proteomes" id="UP000721861">
    <property type="component" value="Unassembled WGS sequence"/>
</dbReference>
<sequence length="123" mass="14533">MKEHLSEEINEVKDEFEEYVNARLDLAKLHTAENLSRFFSGMLIKMGLFYLFFFVLLFISLAVAFWLNDLFEGKGVGFFIVAGFYLLIALLFYAMRKVLIQRPIIQSFVQLFFPKYTQYDESK</sequence>
<keyword evidence="3" id="KW-1185">Reference proteome</keyword>
<keyword evidence="1" id="KW-1133">Transmembrane helix</keyword>
<gene>
    <name evidence="2" type="ORF">KEM09_05910</name>
</gene>